<proteinExistence type="predicted"/>
<evidence type="ECO:0000313" key="3">
    <source>
        <dbReference type="EMBL" id="CAF4952235.1"/>
    </source>
</evidence>
<keyword evidence="4" id="KW-1185">Reference proteome</keyword>
<evidence type="ECO:0000313" key="4">
    <source>
        <dbReference type="Proteomes" id="UP000663873"/>
    </source>
</evidence>
<feature type="compositionally biased region" description="Basic and acidic residues" evidence="1">
    <location>
        <begin position="35"/>
        <end position="52"/>
    </location>
</feature>
<organism evidence="3 4">
    <name type="scientific">Rotaria socialis</name>
    <dbReference type="NCBI Taxonomy" id="392032"/>
    <lineage>
        <taxon>Eukaryota</taxon>
        <taxon>Metazoa</taxon>
        <taxon>Spiralia</taxon>
        <taxon>Gnathifera</taxon>
        <taxon>Rotifera</taxon>
        <taxon>Eurotatoria</taxon>
        <taxon>Bdelloidea</taxon>
        <taxon>Philodinida</taxon>
        <taxon>Philodinidae</taxon>
        <taxon>Rotaria</taxon>
    </lineage>
</organism>
<protein>
    <submittedName>
        <fullName evidence="3">Uncharacterized protein</fullName>
    </submittedName>
</protein>
<dbReference type="Proteomes" id="UP000663873">
    <property type="component" value="Unassembled WGS sequence"/>
</dbReference>
<name>A0A821Y448_9BILA</name>
<evidence type="ECO:0000256" key="1">
    <source>
        <dbReference type="SAM" id="MobiDB-lite"/>
    </source>
</evidence>
<feature type="region of interest" description="Disordered" evidence="1">
    <location>
        <begin position="17"/>
        <end position="52"/>
    </location>
</feature>
<gene>
    <name evidence="2" type="ORF">UJA718_LOCUS45775</name>
    <name evidence="3" type="ORF">UJA718_LOCUS47808</name>
</gene>
<accession>A0A821Y448</accession>
<dbReference type="EMBL" id="CAJOBP010092606">
    <property type="protein sequence ID" value="CAF4952235.1"/>
    <property type="molecule type" value="Genomic_DNA"/>
</dbReference>
<sequence length="52" mass="5742">FFECSVVCGQRVRVEHAKARSANYRGGPSYGGYRGADDDHDGHGNGRDDDRK</sequence>
<feature type="non-terminal residue" evidence="3">
    <location>
        <position position="1"/>
    </location>
</feature>
<evidence type="ECO:0000313" key="2">
    <source>
        <dbReference type="EMBL" id="CAF4906611.1"/>
    </source>
</evidence>
<dbReference type="AlphaFoldDB" id="A0A821Y448"/>
<comment type="caution">
    <text evidence="3">The sequence shown here is derived from an EMBL/GenBank/DDBJ whole genome shotgun (WGS) entry which is preliminary data.</text>
</comment>
<dbReference type="EMBL" id="CAJOBP010078480">
    <property type="protein sequence ID" value="CAF4906611.1"/>
    <property type="molecule type" value="Genomic_DNA"/>
</dbReference>
<reference evidence="3" key="1">
    <citation type="submission" date="2021-02" db="EMBL/GenBank/DDBJ databases">
        <authorList>
            <person name="Nowell W R."/>
        </authorList>
    </citation>
    <scope>NUCLEOTIDE SEQUENCE</scope>
</reference>